<evidence type="ECO:0000313" key="5">
    <source>
        <dbReference type="EMBL" id="AIF65275.1"/>
    </source>
</evidence>
<keyword evidence="3 4" id="KW-0418">Kinase</keyword>
<dbReference type="GeneID" id="34222618"/>
<organism evidence="5 6">
    <name type="scientific">Terribacillus saccharophilus</name>
    <dbReference type="NCBI Taxonomy" id="361277"/>
    <lineage>
        <taxon>Bacteria</taxon>
        <taxon>Bacillati</taxon>
        <taxon>Bacillota</taxon>
        <taxon>Bacilli</taxon>
        <taxon>Bacillales</taxon>
        <taxon>Bacillaceae</taxon>
        <taxon>Terribacillus</taxon>
    </lineage>
</organism>
<evidence type="ECO:0000256" key="3">
    <source>
        <dbReference type="ARBA" id="ARBA00022777"/>
    </source>
</evidence>
<dbReference type="Gene3D" id="3.90.1510.10">
    <property type="entry name" value="Glycerate kinase, domain 2"/>
    <property type="match status" value="1"/>
</dbReference>
<dbReference type="InterPro" id="IPR018193">
    <property type="entry name" value="Glyc_kinase_flavodox-like_fold"/>
</dbReference>
<evidence type="ECO:0000256" key="4">
    <source>
        <dbReference type="PIRNR" id="PIRNR006078"/>
    </source>
</evidence>
<keyword evidence="2 4" id="KW-0808">Transferase</keyword>
<dbReference type="GO" id="GO:0031388">
    <property type="term" value="P:organic acid phosphorylation"/>
    <property type="evidence" value="ECO:0007669"/>
    <property type="project" value="UniProtKB-UniRule"/>
</dbReference>
<evidence type="ECO:0000313" key="6">
    <source>
        <dbReference type="Proteomes" id="UP000027980"/>
    </source>
</evidence>
<reference evidence="5 6" key="1">
    <citation type="submission" date="2014-07" db="EMBL/GenBank/DDBJ databases">
        <title>Complete genome sequence of a moderately halophilic bacterium Terribacillus aidingensis MP602, isolated from Cryptomeria fortunei in Tianmu mountain in China.</title>
        <authorList>
            <person name="Wang Y."/>
            <person name="Lu P."/>
            <person name="Zhang L."/>
        </authorList>
    </citation>
    <scope>NUCLEOTIDE SEQUENCE [LARGE SCALE GENOMIC DNA]</scope>
    <source>
        <strain evidence="5 6">MP602</strain>
    </source>
</reference>
<dbReference type="PIRSF" id="PIRSF006078">
    <property type="entry name" value="GlxK"/>
    <property type="match status" value="1"/>
</dbReference>
<dbReference type="Pfam" id="PF02595">
    <property type="entry name" value="Gly_kinase"/>
    <property type="match status" value="1"/>
</dbReference>
<dbReference type="AlphaFoldDB" id="A0A075LF40"/>
<dbReference type="SUPFAM" id="SSF110738">
    <property type="entry name" value="Glycerate kinase I"/>
    <property type="match status" value="1"/>
</dbReference>
<dbReference type="Gene3D" id="3.40.50.10350">
    <property type="entry name" value="Glycerate kinase, domain 1"/>
    <property type="match status" value="1"/>
</dbReference>
<dbReference type="PANTHER" id="PTHR21599">
    <property type="entry name" value="GLYCERATE KINASE"/>
    <property type="match status" value="1"/>
</dbReference>
<dbReference type="EMBL" id="CP008876">
    <property type="protein sequence ID" value="AIF65275.1"/>
    <property type="molecule type" value="Genomic_DNA"/>
</dbReference>
<accession>A0A075LF40</accession>
<dbReference type="GO" id="GO:0008887">
    <property type="term" value="F:glycerate kinase activity"/>
    <property type="evidence" value="ECO:0007669"/>
    <property type="project" value="UniProtKB-UniRule"/>
</dbReference>
<dbReference type="NCBIfam" id="TIGR00045">
    <property type="entry name" value="glycerate kinase"/>
    <property type="match status" value="1"/>
</dbReference>
<dbReference type="KEGG" id="tap:GZ22_00490"/>
<name>A0A075LF40_9BACI</name>
<dbReference type="Proteomes" id="UP000027980">
    <property type="component" value="Chromosome"/>
</dbReference>
<gene>
    <name evidence="5" type="ORF">GZ22_00490</name>
</gene>
<dbReference type="InterPro" id="IPR018197">
    <property type="entry name" value="Glycerate_kinase_RE-like"/>
</dbReference>
<evidence type="ECO:0000256" key="1">
    <source>
        <dbReference type="ARBA" id="ARBA00006284"/>
    </source>
</evidence>
<comment type="similarity">
    <text evidence="1 4">Belongs to the glycerate kinase type-1 family.</text>
</comment>
<sequence length="379" mass="39093">MKIVVAPDSFKESMTALEAASACEQGIKRAIPNAEVVKVPMADGGEGTVQSLVDATGGKLHTREVTGPLGNKVTAVFGMLGDGKTAVIEMAEASGLHLVPRDQRDPLRATTRGTGELMQAALDAGAEHVIIGLGGSATNDGGAGMAAALGVEFLDAKGQLLKDGALALKKLSEVKAEGVDPRWQHVQVEVACDVENPLTGENGASYVFGPQKGADDEMVIQLDEILTHYAEKVEQTIGKSIKQLPGAGAAGGLGAGLVAFLPAELKSGITIVKEAAGLADHIKDADLVITGEGKIDGQTIYGKTPIGVARTAKQFGVPVIAIAGNVGEGSEAVYDHGIDAVFSIMPGVMDLSEALINGETNIEQTVYNICKTMQISRAF</sequence>
<dbReference type="RefSeq" id="WP_038557658.1">
    <property type="nucleotide sequence ID" value="NZ_CP008876.1"/>
</dbReference>
<dbReference type="OrthoDB" id="9774290at2"/>
<dbReference type="InterPro" id="IPR036129">
    <property type="entry name" value="Glycerate_kinase_sf"/>
</dbReference>
<dbReference type="PANTHER" id="PTHR21599:SF0">
    <property type="entry name" value="GLYCERATE KINASE"/>
    <property type="match status" value="1"/>
</dbReference>
<proteinExistence type="inferred from homology"/>
<protein>
    <submittedName>
        <fullName evidence="5">Glycerate kinase</fullName>
    </submittedName>
</protein>
<dbReference type="HOGENOM" id="CLU_028255_0_1_9"/>
<dbReference type="InterPro" id="IPR004381">
    <property type="entry name" value="Glycerate_kinase"/>
</dbReference>
<evidence type="ECO:0000256" key="2">
    <source>
        <dbReference type="ARBA" id="ARBA00022679"/>
    </source>
</evidence>